<evidence type="ECO:0000313" key="1">
    <source>
        <dbReference type="EMBL" id="KAF6751529.1"/>
    </source>
</evidence>
<comment type="caution">
    <text evidence="1">The sequence shown here is derived from an EMBL/GenBank/DDBJ whole genome shotgun (WGS) entry which is preliminary data.</text>
</comment>
<dbReference type="EMBL" id="JACGCI010000049">
    <property type="protein sequence ID" value="KAF6751529.1"/>
    <property type="molecule type" value="Genomic_DNA"/>
</dbReference>
<sequence>MTTELAALPAESMVTRLPTQSHQGRFKVILRPNPRLVTCHVASFSTQPLAFPVCPPTLSHDADANRNTFLHFISRVTEPDTRHTTANAHPDLFPGRPEIEFSNPNYHGRIRDTQDSFAGPPKIDFSKPCRRIDPLFRGSRKIQFTYSHAVSVLRVWMEIVPVSGTRLDTALAHNSRTRSVFRTSKNRIFNSFTTPSSEPKARPPSRGSRKIRFYPHAVSCFGSVVTRVTSDSRRWRGRKLAVLRAWLGFVPGSRPRSLTPRSDFRKSENQDFDTQALRVPDGAYTTCDSLMSKLECHNGSVKAQKPHPLASVAMSGGAARVSAPHLRRELVKPGLRPSAEYSRTYMTRVAGITPAQAMSEAQ</sequence>
<gene>
    <name evidence="1" type="ORF">DFP72DRAFT_1047706</name>
</gene>
<organism evidence="1 2">
    <name type="scientific">Ephemerocybe angulata</name>
    <dbReference type="NCBI Taxonomy" id="980116"/>
    <lineage>
        <taxon>Eukaryota</taxon>
        <taxon>Fungi</taxon>
        <taxon>Dikarya</taxon>
        <taxon>Basidiomycota</taxon>
        <taxon>Agaricomycotina</taxon>
        <taxon>Agaricomycetes</taxon>
        <taxon>Agaricomycetidae</taxon>
        <taxon>Agaricales</taxon>
        <taxon>Agaricineae</taxon>
        <taxon>Psathyrellaceae</taxon>
        <taxon>Ephemerocybe</taxon>
    </lineage>
</organism>
<keyword evidence="2" id="KW-1185">Reference proteome</keyword>
<evidence type="ECO:0000313" key="2">
    <source>
        <dbReference type="Proteomes" id="UP000521943"/>
    </source>
</evidence>
<dbReference type="AlphaFoldDB" id="A0A8H6HRT2"/>
<accession>A0A8H6HRT2</accession>
<dbReference type="Proteomes" id="UP000521943">
    <property type="component" value="Unassembled WGS sequence"/>
</dbReference>
<name>A0A8H6HRT2_9AGAR</name>
<reference evidence="1 2" key="1">
    <citation type="submission" date="2020-07" db="EMBL/GenBank/DDBJ databases">
        <title>Comparative genomics of pyrophilous fungi reveals a link between fire events and developmental genes.</title>
        <authorList>
            <consortium name="DOE Joint Genome Institute"/>
            <person name="Steindorff A.S."/>
            <person name="Carver A."/>
            <person name="Calhoun S."/>
            <person name="Stillman K."/>
            <person name="Liu H."/>
            <person name="Lipzen A."/>
            <person name="Pangilinan J."/>
            <person name="Labutti K."/>
            <person name="Bruns T.D."/>
            <person name="Grigoriev I.V."/>
        </authorList>
    </citation>
    <scope>NUCLEOTIDE SEQUENCE [LARGE SCALE GENOMIC DNA]</scope>
    <source>
        <strain evidence="1 2">CBS 144469</strain>
    </source>
</reference>
<protein>
    <submittedName>
        <fullName evidence="1">Uncharacterized protein</fullName>
    </submittedName>
</protein>
<proteinExistence type="predicted"/>